<proteinExistence type="predicted"/>
<dbReference type="GO" id="GO:0070478">
    <property type="term" value="P:nuclear-transcribed mRNA catabolic process, 3'-5' exonucleolytic nonsense-mediated decay"/>
    <property type="evidence" value="ECO:0007669"/>
    <property type="project" value="TreeGrafter"/>
</dbReference>
<dbReference type="InterPro" id="IPR011545">
    <property type="entry name" value="DEAD/DEAH_box_helicase_dom"/>
</dbReference>
<evidence type="ECO:0000256" key="1">
    <source>
        <dbReference type="ARBA" id="ARBA00022741"/>
    </source>
</evidence>
<protein>
    <submittedName>
        <fullName evidence="7">Putative Helicase (N-terminal)</fullName>
    </submittedName>
</protein>
<feature type="region of interest" description="Disordered" evidence="5">
    <location>
        <begin position="64"/>
        <end position="111"/>
    </location>
</feature>
<keyword evidence="4" id="KW-0067">ATP-binding</keyword>
<organism evidence="7 8">
    <name type="scientific">Nitrospira japonica</name>
    <dbReference type="NCBI Taxonomy" id="1325564"/>
    <lineage>
        <taxon>Bacteria</taxon>
        <taxon>Pseudomonadati</taxon>
        <taxon>Nitrospirota</taxon>
        <taxon>Nitrospiria</taxon>
        <taxon>Nitrospirales</taxon>
        <taxon>Nitrospiraceae</taxon>
        <taxon>Nitrospira</taxon>
    </lineage>
</organism>
<dbReference type="EMBL" id="LT828648">
    <property type="protein sequence ID" value="SLM49251.1"/>
    <property type="molecule type" value="Genomic_DNA"/>
</dbReference>
<dbReference type="GO" id="GO:0005524">
    <property type="term" value="F:ATP binding"/>
    <property type="evidence" value="ECO:0007669"/>
    <property type="project" value="UniProtKB-KW"/>
</dbReference>
<evidence type="ECO:0000313" key="8">
    <source>
        <dbReference type="Proteomes" id="UP000192042"/>
    </source>
</evidence>
<sequence>MTTDELEKLLAQQPMALLHRLARGRIHRHFRVGKRRLIDLLIRHSAENRAGFESDVMALIGERPERPATPPQAAPAPRASSHAKTQHAPRQKSHHHEPESHEPSVSLPEWLSGIGVPPPQPFVPDAWQVEAVERLQQTDVIVSVPTGSGKTYVAVEAARRAIEENRTVIYTSPLKALSNTKFTEFSRIFGADRVGILTGDRRDNGQAPLLIMTTEILRNLLYDAAGGEIDLRLDTLGLVIMDESQYIADPERGVVWEETIIFCPSQARLLLLSASIGNPQDIADWLTSIRPVPCHLIRHSKRTVPLRAGYLHPDGKLTPLFRTIGIPHGHAGHWHPEAKRLFARYEEETMPSGRRR</sequence>
<keyword evidence="2" id="KW-0378">Hydrolase</keyword>
<dbReference type="InterPro" id="IPR027417">
    <property type="entry name" value="P-loop_NTPase"/>
</dbReference>
<dbReference type="InterPro" id="IPR050699">
    <property type="entry name" value="RNA-DNA_Helicase"/>
</dbReference>
<dbReference type="PROSITE" id="PS51192">
    <property type="entry name" value="HELICASE_ATP_BIND_1"/>
    <property type="match status" value="1"/>
</dbReference>
<evidence type="ECO:0000256" key="3">
    <source>
        <dbReference type="ARBA" id="ARBA00022806"/>
    </source>
</evidence>
<evidence type="ECO:0000259" key="6">
    <source>
        <dbReference type="PROSITE" id="PS51192"/>
    </source>
</evidence>
<keyword evidence="1" id="KW-0547">Nucleotide-binding</keyword>
<dbReference type="GO" id="GO:0003676">
    <property type="term" value="F:nucleic acid binding"/>
    <property type="evidence" value="ECO:0007669"/>
    <property type="project" value="InterPro"/>
</dbReference>
<dbReference type="Proteomes" id="UP000192042">
    <property type="component" value="Chromosome I"/>
</dbReference>
<feature type="compositionally biased region" description="Basic residues" evidence="5">
    <location>
        <begin position="84"/>
        <end position="95"/>
    </location>
</feature>
<evidence type="ECO:0000313" key="7">
    <source>
        <dbReference type="EMBL" id="SLM49251.1"/>
    </source>
</evidence>
<evidence type="ECO:0000256" key="4">
    <source>
        <dbReference type="ARBA" id="ARBA00022840"/>
    </source>
</evidence>
<evidence type="ECO:0000256" key="5">
    <source>
        <dbReference type="SAM" id="MobiDB-lite"/>
    </source>
</evidence>
<dbReference type="STRING" id="1325564.NSJP_3084"/>
<dbReference type="PANTHER" id="PTHR12131:SF1">
    <property type="entry name" value="ATP-DEPENDENT RNA HELICASE SUPV3L1, MITOCHONDRIAL-RELATED"/>
    <property type="match status" value="1"/>
</dbReference>
<accession>A0A1W1I8J8</accession>
<dbReference type="KEGG" id="nja:NSJP_3084"/>
<dbReference type="GO" id="GO:0055087">
    <property type="term" value="C:Ski complex"/>
    <property type="evidence" value="ECO:0007669"/>
    <property type="project" value="TreeGrafter"/>
</dbReference>
<name>A0A1W1I8J8_9BACT</name>
<dbReference type="Gene3D" id="3.40.50.300">
    <property type="entry name" value="P-loop containing nucleotide triphosphate hydrolases"/>
    <property type="match status" value="1"/>
</dbReference>
<dbReference type="RefSeq" id="WP_080887508.1">
    <property type="nucleotide sequence ID" value="NZ_LT828648.1"/>
</dbReference>
<dbReference type="SMART" id="SM00487">
    <property type="entry name" value="DEXDc"/>
    <property type="match status" value="1"/>
</dbReference>
<keyword evidence="8" id="KW-1185">Reference proteome</keyword>
<gene>
    <name evidence="7" type="ORF">NSJP_3084</name>
</gene>
<keyword evidence="3 7" id="KW-0347">Helicase</keyword>
<dbReference type="AlphaFoldDB" id="A0A1W1I8J8"/>
<feature type="domain" description="Helicase ATP-binding" evidence="6">
    <location>
        <begin position="131"/>
        <end position="294"/>
    </location>
</feature>
<evidence type="ECO:0000256" key="2">
    <source>
        <dbReference type="ARBA" id="ARBA00022801"/>
    </source>
</evidence>
<dbReference type="InterPro" id="IPR014001">
    <property type="entry name" value="Helicase_ATP-bd"/>
</dbReference>
<dbReference type="GO" id="GO:0016787">
    <property type="term" value="F:hydrolase activity"/>
    <property type="evidence" value="ECO:0007669"/>
    <property type="project" value="UniProtKB-KW"/>
</dbReference>
<dbReference type="GO" id="GO:0004386">
    <property type="term" value="F:helicase activity"/>
    <property type="evidence" value="ECO:0007669"/>
    <property type="project" value="UniProtKB-KW"/>
</dbReference>
<dbReference type="OrthoDB" id="9807155at2"/>
<dbReference type="SUPFAM" id="SSF52540">
    <property type="entry name" value="P-loop containing nucleoside triphosphate hydrolases"/>
    <property type="match status" value="1"/>
</dbReference>
<dbReference type="Pfam" id="PF00270">
    <property type="entry name" value="DEAD"/>
    <property type="match status" value="1"/>
</dbReference>
<dbReference type="PANTHER" id="PTHR12131">
    <property type="entry name" value="ATP-DEPENDENT RNA AND DNA HELICASE"/>
    <property type="match status" value="1"/>
</dbReference>
<reference evidence="7 8" key="1">
    <citation type="submission" date="2017-03" db="EMBL/GenBank/DDBJ databases">
        <authorList>
            <person name="Afonso C.L."/>
            <person name="Miller P.J."/>
            <person name="Scott M.A."/>
            <person name="Spackman E."/>
            <person name="Goraichik I."/>
            <person name="Dimitrov K.M."/>
            <person name="Suarez D.L."/>
            <person name="Swayne D.E."/>
        </authorList>
    </citation>
    <scope>NUCLEOTIDE SEQUENCE [LARGE SCALE GENOMIC DNA]</scope>
    <source>
        <strain evidence="7">Genome sequencing of Nitrospira japonica strain NJ11</strain>
    </source>
</reference>